<name>A0ABZ3J666_SPOA4</name>
<evidence type="ECO:0000256" key="3">
    <source>
        <dbReference type="ARBA" id="ARBA00022596"/>
    </source>
</evidence>
<keyword evidence="6 9" id="KW-0408">Iron</keyword>
<dbReference type="SUPFAM" id="SSF56821">
    <property type="entry name" value="Prismane protein-like"/>
    <property type="match status" value="1"/>
</dbReference>
<dbReference type="PIRSF" id="PIRSF005023">
    <property type="entry name" value="CODH"/>
    <property type="match status" value="1"/>
</dbReference>
<dbReference type="InterPro" id="IPR011254">
    <property type="entry name" value="Prismane-like_sf"/>
</dbReference>
<evidence type="ECO:0000256" key="8">
    <source>
        <dbReference type="ARBA" id="ARBA00048733"/>
    </source>
</evidence>
<evidence type="ECO:0000313" key="10">
    <source>
        <dbReference type="EMBL" id="XFO73391.1"/>
    </source>
</evidence>
<dbReference type="Gene3D" id="1.20.1270.30">
    <property type="match status" value="1"/>
</dbReference>
<dbReference type="EC" id="1.2.7.4" evidence="9"/>
<evidence type="ECO:0000256" key="7">
    <source>
        <dbReference type="ARBA" id="ARBA00023014"/>
    </source>
</evidence>
<reference evidence="10" key="1">
    <citation type="submission" date="2024-05" db="EMBL/GenBank/DDBJ databases">
        <title>Isolation and characterization of Sporomusa carbonis sp. nov., a carboxydotrophic hydrogenogen in the genus of Sporomusa isolated from a charcoal burning pile.</title>
        <authorList>
            <person name="Boeer T."/>
            <person name="Rosenbaum F."/>
            <person name="Eysell L."/>
            <person name="Mueller V."/>
            <person name="Daniel R."/>
            <person name="Poehlein A."/>
        </authorList>
    </citation>
    <scope>NUCLEOTIDE SEQUENCE [LARGE SCALE GENOMIC DNA]</scope>
    <source>
        <strain evidence="10">DSM 3132</strain>
    </source>
</reference>
<dbReference type="GO" id="GO:0043885">
    <property type="term" value="F:anaerobic carbon-monoxide dehydrogenase activity"/>
    <property type="evidence" value="ECO:0007669"/>
    <property type="project" value="UniProtKB-EC"/>
</dbReference>
<dbReference type="InterPro" id="IPR016099">
    <property type="entry name" value="Prismane-like_a/b-sand"/>
</dbReference>
<keyword evidence="5 9" id="KW-0560">Oxidoreductase</keyword>
<evidence type="ECO:0000256" key="5">
    <source>
        <dbReference type="ARBA" id="ARBA00023002"/>
    </source>
</evidence>
<accession>A0ABZ3J666</accession>
<keyword evidence="4 9" id="KW-0479">Metal-binding</keyword>
<evidence type="ECO:0000256" key="9">
    <source>
        <dbReference type="PIRNR" id="PIRNR005023"/>
    </source>
</evidence>
<keyword evidence="2 9" id="KW-0004">4Fe-4S</keyword>
<dbReference type="Proteomes" id="UP000216052">
    <property type="component" value="Chromosome"/>
</dbReference>
<evidence type="ECO:0000256" key="2">
    <source>
        <dbReference type="ARBA" id="ARBA00022485"/>
    </source>
</evidence>
<protein>
    <recommendedName>
        <fullName evidence="9">Carbon monoxide dehydrogenase</fullName>
        <ecNumber evidence="9">1.2.7.4</ecNumber>
    </recommendedName>
</protein>
<dbReference type="Pfam" id="PF03063">
    <property type="entry name" value="Prismane"/>
    <property type="match status" value="1"/>
</dbReference>
<dbReference type="PANTHER" id="PTHR30109:SF4">
    <property type="entry name" value="CARBON MONOXIDE DEHYDROGENASE"/>
    <property type="match status" value="1"/>
</dbReference>
<keyword evidence="3" id="KW-0533">Nickel</keyword>
<gene>
    <name evidence="10" type="primary">cooS2</name>
    <name evidence="10" type="ORF">SPACI_034770</name>
</gene>
<dbReference type="EMBL" id="CP155571">
    <property type="protein sequence ID" value="XFO73391.1"/>
    <property type="molecule type" value="Genomic_DNA"/>
</dbReference>
<sequence>MNNKFSFFANNRIICNSFHFLRKAGTIMTDQFSSTQQRISIHPSVLEMYEKLHADDMSNVFDRYPPQEKIRCNFCLQGNSCQLCSHGPCRISDKSGAVLGVCGIDRDAMAMRAFLLLNVMGSATYTHHAYQAFRTLKSTAEGKTPFQIKDVGKLKFMCSKLGIETTATVNEMAYKLAESLTEELHHDYDDPSKMITAFAPKHRQKVWRDLALFPAGVLYEIQDATASCLTNVDGDYVSLAKKAMRLGIATIYTSQIGLEMVQDILYGTPTPHEVDVDLGIMDPDYVNIVFNGHQPWTGFATMQLANETKWRDAAKAAGAKGIKVIGSIETGQELLQRAEMSDVFGGLTGNWLHIEPLLATGTVDVFAMDENCCPPNLAPYAEKYQVTLVSVNDIVRIPGLKFTYDYKPPEAKFIAEKLIELGLENYKHRRNKIEPRVPNYKTKAIAGFSTEAVLKALGGKLDPLVDVITAGKIKGVVALVNCTSLKNGPQDYVTVNLAQELIKRDILIVAGGCGCHALEVAGLANLDAIKLAGPGLQEVCNALKIPPVLPFGTCTDTGRISMLVTALADHLDVDVPQLPIAVTAPQWLEQKATIDGVFAVAYGAYTHLAPPPSITGAPRLLKLLTEDVEGLTGGKVAVSDDPVEAANGLEAHIMKKRQVLGLH</sequence>
<keyword evidence="7 9" id="KW-0411">Iron-sulfur</keyword>
<dbReference type="PANTHER" id="PTHR30109">
    <property type="entry name" value="HYDROXYLAMINE REDUCTASE"/>
    <property type="match status" value="1"/>
</dbReference>
<evidence type="ECO:0000256" key="6">
    <source>
        <dbReference type="ARBA" id="ARBA00023004"/>
    </source>
</evidence>
<dbReference type="InterPro" id="IPR010047">
    <property type="entry name" value="CODH"/>
</dbReference>
<evidence type="ECO:0000256" key="4">
    <source>
        <dbReference type="ARBA" id="ARBA00022723"/>
    </source>
</evidence>
<keyword evidence="11" id="KW-1185">Reference proteome</keyword>
<comment type="catalytic activity">
    <reaction evidence="8 9">
        <text>CO + 2 oxidized [2Fe-2S]-[ferredoxin] + H2O = 2 reduced [2Fe-2S]-[ferredoxin] + CO2 + 2 H(+)</text>
        <dbReference type="Rhea" id="RHEA:21040"/>
        <dbReference type="Rhea" id="RHEA-COMP:10000"/>
        <dbReference type="Rhea" id="RHEA-COMP:10001"/>
        <dbReference type="ChEBI" id="CHEBI:15377"/>
        <dbReference type="ChEBI" id="CHEBI:15378"/>
        <dbReference type="ChEBI" id="CHEBI:16526"/>
        <dbReference type="ChEBI" id="CHEBI:17245"/>
        <dbReference type="ChEBI" id="CHEBI:33737"/>
        <dbReference type="ChEBI" id="CHEBI:33738"/>
        <dbReference type="EC" id="1.2.7.4"/>
    </reaction>
</comment>
<proteinExistence type="predicted"/>
<evidence type="ECO:0000313" key="11">
    <source>
        <dbReference type="Proteomes" id="UP000216052"/>
    </source>
</evidence>
<organism evidence="10 11">
    <name type="scientific">Sporomusa acidovorans (strain ATCC 49682 / DSM 3132 / Mol)</name>
    <dbReference type="NCBI Taxonomy" id="1123286"/>
    <lineage>
        <taxon>Bacteria</taxon>
        <taxon>Bacillati</taxon>
        <taxon>Bacillota</taxon>
        <taxon>Negativicutes</taxon>
        <taxon>Selenomonadales</taxon>
        <taxon>Sporomusaceae</taxon>
        <taxon>Sporomusa</taxon>
    </lineage>
</organism>
<dbReference type="NCBIfam" id="TIGR01702">
    <property type="entry name" value="CO_DH_cata"/>
    <property type="match status" value="1"/>
</dbReference>
<dbReference type="InterPro" id="IPR004137">
    <property type="entry name" value="HCP/CODH"/>
</dbReference>
<evidence type="ECO:0000256" key="1">
    <source>
        <dbReference type="ARBA" id="ARBA00001966"/>
    </source>
</evidence>
<dbReference type="Gene3D" id="3.40.50.2030">
    <property type="match status" value="2"/>
</dbReference>
<comment type="cofactor">
    <cofactor evidence="1">
        <name>[4Fe-4S] cluster</name>
        <dbReference type="ChEBI" id="CHEBI:49883"/>
    </cofactor>
</comment>
<dbReference type="InterPro" id="IPR016101">
    <property type="entry name" value="CO_DH_a-bundle"/>
</dbReference>